<dbReference type="InterPro" id="IPR021176">
    <property type="entry name" value="Competence-induced_CoiA"/>
</dbReference>
<evidence type="ECO:0000259" key="1">
    <source>
        <dbReference type="Pfam" id="PF06054"/>
    </source>
</evidence>
<gene>
    <name evidence="4" type="ORF">A5880_000643</name>
    <name evidence="3" type="ORF">A5880_002745</name>
</gene>
<dbReference type="InterPro" id="IPR057253">
    <property type="entry name" value="CoiA-like_N"/>
</dbReference>
<accession>A0A242CJ80</accession>
<proteinExistence type="predicted"/>
<reference evidence="4" key="1">
    <citation type="submission" date="2017-05" db="EMBL/GenBank/DDBJ databases">
        <title>The Genome Sequence of Enterococcus sp. 4G2_DIV0659.</title>
        <authorList>
            <consortium name="The Broad Institute Genomics Platform"/>
            <consortium name="The Broad Institute Genomic Center for Infectious Diseases"/>
            <person name="Earl A."/>
            <person name="Manson A."/>
            <person name="Schwartman J."/>
            <person name="Gilmore M."/>
            <person name="Abouelleil A."/>
            <person name="Cao P."/>
            <person name="Chapman S."/>
            <person name="Cusick C."/>
            <person name="Shea T."/>
            <person name="Young S."/>
            <person name="Neafsey D."/>
            <person name="Nusbaum C."/>
            <person name="Birren B."/>
        </authorList>
    </citation>
    <scope>NUCLEOTIDE SEQUENCE [LARGE SCALE GENOMIC DNA]</scope>
    <source>
        <strain evidence="4">4G2_DIV0659</strain>
    </source>
</reference>
<protein>
    <recommendedName>
        <fullName evidence="6">Competence protein CoiA</fullName>
    </recommendedName>
</protein>
<feature type="domain" description="Competence protein CoiA-like N-terminal" evidence="2">
    <location>
        <begin position="16"/>
        <end position="61"/>
    </location>
</feature>
<dbReference type="EMBL" id="NGLE02000001">
    <property type="protein sequence ID" value="MEI5995155.1"/>
    <property type="molecule type" value="Genomic_DNA"/>
</dbReference>
<dbReference type="EMBL" id="NGLE01000001">
    <property type="protein sequence ID" value="OTO09960.1"/>
    <property type="molecule type" value="Genomic_DNA"/>
</dbReference>
<reference evidence="3 5" key="2">
    <citation type="submission" date="2018-07" db="EMBL/GenBank/DDBJ databases">
        <title>The Genome Sequence of Enterococcus sp. DIV0659b.</title>
        <authorList>
            <consortium name="The Broad Institute Genomics Platform"/>
            <consortium name="The Broad Institute Genomic Center for Infectious Diseases"/>
            <person name="Earl A."/>
            <person name="Manson A."/>
            <person name="Schwartman J."/>
            <person name="Gilmore M."/>
            <person name="Abouelleil A."/>
            <person name="Cao P."/>
            <person name="Chapman S."/>
            <person name="Cusick C."/>
            <person name="Shea T."/>
            <person name="Young S."/>
            <person name="Neafsey D."/>
            <person name="Nusbaum C."/>
            <person name="Birren B."/>
        </authorList>
    </citation>
    <scope>NUCLEOTIDE SEQUENCE [LARGE SCALE GENOMIC DNA]</scope>
    <source>
        <strain evidence="3 5">4G2_DIV0659</strain>
    </source>
</reference>
<evidence type="ECO:0008006" key="6">
    <source>
        <dbReference type="Google" id="ProtNLM"/>
    </source>
</evidence>
<comment type="caution">
    <text evidence="4">The sequence shown here is derived from an EMBL/GenBank/DDBJ whole genome shotgun (WGS) entry which is preliminary data.</text>
</comment>
<dbReference type="Pfam" id="PF25164">
    <property type="entry name" value="CoiA_N"/>
    <property type="match status" value="1"/>
</dbReference>
<evidence type="ECO:0000259" key="2">
    <source>
        <dbReference type="Pfam" id="PF25164"/>
    </source>
</evidence>
<dbReference type="PIRSF" id="PIRSF007487">
    <property type="entry name" value="Competence-induced_CoiA_bac"/>
    <property type="match status" value="1"/>
</dbReference>
<evidence type="ECO:0000313" key="5">
    <source>
        <dbReference type="Proteomes" id="UP000195139"/>
    </source>
</evidence>
<dbReference type="AlphaFoldDB" id="A0A242CJ80"/>
<organism evidence="4">
    <name type="scientific">Candidatus Enterococcus mansonii</name>
    <dbReference type="NCBI Taxonomy" id="1834181"/>
    <lineage>
        <taxon>Bacteria</taxon>
        <taxon>Bacillati</taxon>
        <taxon>Bacillota</taxon>
        <taxon>Bacilli</taxon>
        <taxon>Lactobacillales</taxon>
        <taxon>Enterococcaceae</taxon>
        <taxon>Enterococcus</taxon>
    </lineage>
</organism>
<sequence>MLNAYSKENQVVTLLNFSRDKIEQLKKEEFFCPACKEPVRIKNGKVNLPHFSHYNNSNCCISNEGETIEHLTLKKALADWCEKESITCELEKYLPEVNQRPDLLIGNLAIEIQCSPLSVQRLVERTHSYQRYGYIPIWICGKKLFSNHQYLGEVTKNLCNYSDNIGFYLWAADWETEEIIVYFHIEEDWKKRVYFSRKSWRFYTSSFLQILCFPNQSTIHHQRIFNIGELLHGYYAELNKKLNKKDEKIRVVQSVLYNNHFHLLTLPSWFYFPGVHLFCCRGSDILLKIKIWRLVACLDQNVIEKKKLSDMLKREIEQSEELLYEMPNVSKREIKKYCVNQLLNHLIACGHLVKNSDGWKIEAKRDTQNPSELYQWLKRMENKCLISATPIKNVIR</sequence>
<name>A0A242CJ80_9ENTE</name>
<dbReference type="STRING" id="1834181.A5880_000643"/>
<evidence type="ECO:0000313" key="4">
    <source>
        <dbReference type="EMBL" id="OTO09960.1"/>
    </source>
</evidence>
<dbReference type="RefSeq" id="WP_086329571.1">
    <property type="nucleotide sequence ID" value="NZ_NGLE02000001.1"/>
</dbReference>
<evidence type="ECO:0000313" key="3">
    <source>
        <dbReference type="EMBL" id="MEI5995155.1"/>
    </source>
</evidence>
<keyword evidence="5" id="KW-1185">Reference proteome</keyword>
<feature type="domain" description="Competence protein CoiA nuclease-like" evidence="1">
    <location>
        <begin position="66"/>
        <end position="209"/>
    </location>
</feature>
<dbReference type="Proteomes" id="UP000195139">
    <property type="component" value="Unassembled WGS sequence"/>
</dbReference>
<dbReference type="InterPro" id="IPR010330">
    <property type="entry name" value="CoiA_nuc"/>
</dbReference>
<dbReference type="Pfam" id="PF06054">
    <property type="entry name" value="CoiA_nuc"/>
    <property type="match status" value="1"/>
</dbReference>
<dbReference type="OrthoDB" id="3784230at2"/>